<evidence type="ECO:0000313" key="2">
    <source>
        <dbReference type="Proteomes" id="UP000266305"/>
    </source>
</evidence>
<dbReference type="InterPro" id="IPR038666">
    <property type="entry name" value="SSP1_head-tail_sf"/>
</dbReference>
<dbReference type="InterPro" id="IPR008767">
    <property type="entry name" value="Phage_SPP1_head-tail_adaptor"/>
</dbReference>
<protein>
    <submittedName>
        <fullName evidence="1">Head-tail adaptor protein</fullName>
    </submittedName>
</protein>
<proteinExistence type="predicted"/>
<dbReference type="Gene3D" id="2.40.10.270">
    <property type="entry name" value="Bacteriophage SPP1 head-tail adaptor protein"/>
    <property type="match status" value="1"/>
</dbReference>
<dbReference type="Proteomes" id="UP000266305">
    <property type="component" value="Unassembled WGS sequence"/>
</dbReference>
<accession>A0AAX1UN87</accession>
<sequence>MVMGPGQMQASLAFDEPVQIPDGSGGTNASWAERYACRAKIRYLRGGETVQAARLAGRQPVVVQIRRCAAAEAITTAWRMRDVRTGAIFNIRTVVPTDDRRWLEVTAERGVA</sequence>
<dbReference type="AlphaFoldDB" id="A0AAX1UN87"/>
<evidence type="ECO:0000313" key="1">
    <source>
        <dbReference type="EMBL" id="RHZ96466.1"/>
    </source>
</evidence>
<dbReference type="Pfam" id="PF05521">
    <property type="entry name" value="Phage_HCP"/>
    <property type="match status" value="1"/>
</dbReference>
<gene>
    <name evidence="1" type="ORF">D1114_07075</name>
</gene>
<name>A0AAX1UN87_CERSP</name>
<comment type="caution">
    <text evidence="1">The sequence shown here is derived from an EMBL/GenBank/DDBJ whole genome shotgun (WGS) entry which is preliminary data.</text>
</comment>
<dbReference type="EMBL" id="QWGP01000005">
    <property type="protein sequence ID" value="RHZ96466.1"/>
    <property type="molecule type" value="Genomic_DNA"/>
</dbReference>
<reference evidence="1 2" key="1">
    <citation type="submission" date="2018-08" db="EMBL/GenBank/DDBJ databases">
        <title>Draft genome sequence of Rhodobacter sphaeroides FY.</title>
        <authorList>
            <person name="Rayyan A."/>
            <person name="Meyer T.E."/>
            <person name="Kyndt J.A."/>
        </authorList>
    </citation>
    <scope>NUCLEOTIDE SEQUENCE [LARGE SCALE GENOMIC DNA]</scope>
    <source>
        <strain evidence="1 2">FY</strain>
    </source>
</reference>
<organism evidence="1 2">
    <name type="scientific">Cereibacter sphaeroides</name>
    <name type="common">Rhodobacter sphaeroides</name>
    <dbReference type="NCBI Taxonomy" id="1063"/>
    <lineage>
        <taxon>Bacteria</taxon>
        <taxon>Pseudomonadati</taxon>
        <taxon>Pseudomonadota</taxon>
        <taxon>Alphaproteobacteria</taxon>
        <taxon>Rhodobacterales</taxon>
        <taxon>Paracoccaceae</taxon>
        <taxon>Cereibacter</taxon>
    </lineage>
</organism>